<dbReference type="EMBL" id="JACJVR010000050">
    <property type="protein sequence ID" value="MBB6692186.1"/>
    <property type="molecule type" value="Genomic_DNA"/>
</dbReference>
<dbReference type="RefSeq" id="WP_185136180.1">
    <property type="nucleotide sequence ID" value="NZ_JACJVR010000050.1"/>
</dbReference>
<accession>A0A841TV72</accession>
<dbReference type="Pfam" id="PF20074">
    <property type="entry name" value="DUF6470"/>
    <property type="match status" value="1"/>
</dbReference>
<comment type="caution">
    <text evidence="1">The sequence shown here is derived from an EMBL/GenBank/DDBJ whole genome shotgun (WGS) entry which is preliminary data.</text>
</comment>
<name>A0A841TV72_9BACL</name>
<dbReference type="InterPro" id="IPR045527">
    <property type="entry name" value="DUF6470"/>
</dbReference>
<keyword evidence="2" id="KW-1185">Reference proteome</keyword>
<evidence type="ECO:0000313" key="1">
    <source>
        <dbReference type="EMBL" id="MBB6692186.1"/>
    </source>
</evidence>
<protein>
    <submittedName>
        <fullName evidence="1">Uncharacterized protein</fullName>
    </submittedName>
</protein>
<dbReference type="AlphaFoldDB" id="A0A841TV72"/>
<proteinExistence type="predicted"/>
<dbReference type="Proteomes" id="UP000553776">
    <property type="component" value="Unassembled WGS sequence"/>
</dbReference>
<evidence type="ECO:0000313" key="2">
    <source>
        <dbReference type="Proteomes" id="UP000553776"/>
    </source>
</evidence>
<organism evidence="1 2">
    <name type="scientific">Cohnella xylanilytica</name>
    <dbReference type="NCBI Taxonomy" id="557555"/>
    <lineage>
        <taxon>Bacteria</taxon>
        <taxon>Bacillati</taxon>
        <taxon>Bacillota</taxon>
        <taxon>Bacilli</taxon>
        <taxon>Bacillales</taxon>
        <taxon>Paenibacillaceae</taxon>
        <taxon>Cohnella</taxon>
    </lineage>
</organism>
<gene>
    <name evidence="1" type="ORF">H7B90_12315</name>
</gene>
<reference evidence="1 2" key="1">
    <citation type="submission" date="2020-08" db="EMBL/GenBank/DDBJ databases">
        <title>Cohnella phylogeny.</title>
        <authorList>
            <person name="Dunlap C."/>
        </authorList>
    </citation>
    <scope>NUCLEOTIDE SEQUENCE [LARGE SCALE GENOMIC DNA]</scope>
    <source>
        <strain evidence="1 2">DSM 25239</strain>
    </source>
</reference>
<sequence>MIGQISIHSEPAILNFEGKLGRYDIRTERPQVHIESRKAIVTMRNNGVGALEIDMSLTNDAIDGGSPESFWSRVYSQYKQMADDNIVRIVERGNTIGDLRIKGNPIADFAYEDFNEGAPDLQVYGPAYPDNTKISYTPAVPEIEVSDGDVNISVQTFRPDIQYHREYVKYYMKQYPKVIITPPAIDVIG</sequence>